<dbReference type="EMBL" id="CM056744">
    <property type="protein sequence ID" value="KAJ8665728.1"/>
    <property type="molecule type" value="Genomic_DNA"/>
</dbReference>
<organism evidence="1 2">
    <name type="scientific">Eretmocerus hayati</name>
    <dbReference type="NCBI Taxonomy" id="131215"/>
    <lineage>
        <taxon>Eukaryota</taxon>
        <taxon>Metazoa</taxon>
        <taxon>Ecdysozoa</taxon>
        <taxon>Arthropoda</taxon>
        <taxon>Hexapoda</taxon>
        <taxon>Insecta</taxon>
        <taxon>Pterygota</taxon>
        <taxon>Neoptera</taxon>
        <taxon>Endopterygota</taxon>
        <taxon>Hymenoptera</taxon>
        <taxon>Apocrita</taxon>
        <taxon>Proctotrupomorpha</taxon>
        <taxon>Chalcidoidea</taxon>
        <taxon>Aphelinidae</taxon>
        <taxon>Aphelininae</taxon>
        <taxon>Eretmocerus</taxon>
    </lineage>
</organism>
<dbReference type="Proteomes" id="UP001239111">
    <property type="component" value="Chromosome 4"/>
</dbReference>
<name>A0ACC2N461_9HYME</name>
<protein>
    <submittedName>
        <fullName evidence="1">Uncharacterized protein</fullName>
    </submittedName>
</protein>
<reference evidence="1" key="1">
    <citation type="submission" date="2023-04" db="EMBL/GenBank/DDBJ databases">
        <title>A chromosome-level genome assembly of the parasitoid wasp Eretmocerus hayati.</title>
        <authorList>
            <person name="Zhong Y."/>
            <person name="Liu S."/>
            <person name="Liu Y."/>
        </authorList>
    </citation>
    <scope>NUCLEOTIDE SEQUENCE</scope>
    <source>
        <strain evidence="1">ZJU_SS_LIU_2023</strain>
    </source>
</reference>
<keyword evidence="2" id="KW-1185">Reference proteome</keyword>
<proteinExistence type="predicted"/>
<evidence type="ECO:0000313" key="1">
    <source>
        <dbReference type="EMBL" id="KAJ8665728.1"/>
    </source>
</evidence>
<comment type="caution">
    <text evidence="1">The sequence shown here is derived from an EMBL/GenBank/DDBJ whole genome shotgun (WGS) entry which is preliminary data.</text>
</comment>
<accession>A0ACC2N461</accession>
<evidence type="ECO:0000313" key="2">
    <source>
        <dbReference type="Proteomes" id="UP001239111"/>
    </source>
</evidence>
<gene>
    <name evidence="1" type="ORF">QAD02_007390</name>
</gene>
<sequence>MERLIATLVQKYPIIYDKRQRAVANCGEKVADAFEKISLEIHDKYGRQIPAEAVKKIWERHAASYRQSKIRASVYEPTATCSSATTNDRYIAFMDSLMCQRPMVCTNLDDDEPKPKKKCKQKKGKRTSTRPFSRLQVVPPLDGFAARNFAARSGMESSIQSLQNIVQDVHNSMKRVSEQLPNSGIFNNILRAVKLIEKDKYKRCLDRILNELLTL</sequence>